<keyword evidence="4" id="KW-1003">Cell membrane</keyword>
<evidence type="ECO:0000256" key="8">
    <source>
        <dbReference type="SAM" id="Phobius"/>
    </source>
</evidence>
<dbReference type="RefSeq" id="WP_237465900.1">
    <property type="nucleotide sequence ID" value="NZ_CAKLDI010000001.1"/>
</dbReference>
<feature type="transmembrane region" description="Helical" evidence="8">
    <location>
        <begin position="190"/>
        <end position="210"/>
    </location>
</feature>
<evidence type="ECO:0000256" key="1">
    <source>
        <dbReference type="ARBA" id="ARBA00004651"/>
    </source>
</evidence>
<evidence type="ECO:0000256" key="3">
    <source>
        <dbReference type="ARBA" id="ARBA00022448"/>
    </source>
</evidence>
<keyword evidence="3" id="KW-0813">Transport</keyword>
<dbReference type="SUPFAM" id="SSF81345">
    <property type="entry name" value="ABC transporter involved in vitamin B12 uptake, BtuC"/>
    <property type="match status" value="1"/>
</dbReference>
<comment type="caution">
    <text evidence="9">The sequence shown here is derived from an EMBL/GenBank/DDBJ whole genome shotgun (WGS) entry which is preliminary data.</text>
</comment>
<dbReference type="InterPro" id="IPR037294">
    <property type="entry name" value="ABC_BtuC-like"/>
</dbReference>
<evidence type="ECO:0000256" key="2">
    <source>
        <dbReference type="ARBA" id="ARBA00007935"/>
    </source>
</evidence>
<dbReference type="NCBIfam" id="NF003001">
    <property type="entry name" value="PRK03784.1"/>
    <property type="match status" value="1"/>
</dbReference>
<feature type="transmembrane region" description="Helical" evidence="8">
    <location>
        <begin position="277"/>
        <end position="296"/>
    </location>
</feature>
<protein>
    <submittedName>
        <fullName evidence="9">Vitamin B12 import system permease protein BtuC</fullName>
    </submittedName>
</protein>
<dbReference type="Proteomes" id="UP000838672">
    <property type="component" value="Unassembled WGS sequence"/>
</dbReference>
<evidence type="ECO:0000256" key="5">
    <source>
        <dbReference type="ARBA" id="ARBA00022692"/>
    </source>
</evidence>
<dbReference type="InterPro" id="IPR000522">
    <property type="entry name" value="ABC_transptr_permease_BtuC"/>
</dbReference>
<dbReference type="PANTHER" id="PTHR30472:SF29">
    <property type="entry name" value="VITAMIN B12 IMPORT SYSTEM PERMEASE PROTEIN BTUC"/>
    <property type="match status" value="1"/>
</dbReference>
<dbReference type="Gene3D" id="1.10.3470.10">
    <property type="entry name" value="ABC transporter involved in vitamin B12 uptake, BtuC"/>
    <property type="match status" value="1"/>
</dbReference>
<evidence type="ECO:0000313" key="10">
    <source>
        <dbReference type="Proteomes" id="UP000838672"/>
    </source>
</evidence>
<comment type="similarity">
    <text evidence="2">Belongs to the binding-protein-dependent transport system permease family. FecCD subfamily.</text>
</comment>
<keyword evidence="10" id="KW-1185">Reference proteome</keyword>
<keyword evidence="5 8" id="KW-0812">Transmembrane</keyword>
<comment type="subcellular location">
    <subcellularLocation>
        <location evidence="1">Cell membrane</location>
        <topology evidence="1">Multi-pass membrane protein</topology>
    </subcellularLocation>
</comment>
<feature type="transmembrane region" description="Helical" evidence="8">
    <location>
        <begin position="17"/>
        <end position="42"/>
    </location>
</feature>
<feature type="transmembrane region" description="Helical" evidence="8">
    <location>
        <begin position="62"/>
        <end position="83"/>
    </location>
</feature>
<reference evidence="9" key="1">
    <citation type="submission" date="2021-11" db="EMBL/GenBank/DDBJ databases">
        <authorList>
            <person name="Rodrigo-Torres L."/>
            <person name="Arahal R. D."/>
            <person name="Lucena T."/>
        </authorList>
    </citation>
    <scope>NUCLEOTIDE SEQUENCE</scope>
    <source>
        <strain evidence="9">CECT 7929</strain>
    </source>
</reference>
<feature type="transmembrane region" description="Helical" evidence="8">
    <location>
        <begin position="120"/>
        <end position="141"/>
    </location>
</feature>
<feature type="transmembrane region" description="Helical" evidence="8">
    <location>
        <begin position="238"/>
        <end position="265"/>
    </location>
</feature>
<accession>A0ABN8DQK0</accession>
<dbReference type="Pfam" id="PF01032">
    <property type="entry name" value="FecCD"/>
    <property type="match status" value="1"/>
</dbReference>
<feature type="transmembrane region" description="Helical" evidence="8">
    <location>
        <begin position="148"/>
        <end position="170"/>
    </location>
</feature>
<evidence type="ECO:0000256" key="7">
    <source>
        <dbReference type="ARBA" id="ARBA00023136"/>
    </source>
</evidence>
<evidence type="ECO:0000256" key="4">
    <source>
        <dbReference type="ARBA" id="ARBA00022475"/>
    </source>
</evidence>
<proteinExistence type="inferred from homology"/>
<feature type="transmembrane region" description="Helical" evidence="8">
    <location>
        <begin position="92"/>
        <end position="114"/>
    </location>
</feature>
<sequence length="329" mass="35538">MTVVELNKQFHCRWRTAFYFSSVILLLVSCLSLMAGEVWLWPWQLDSSFHWQILTELRLPRVLAAVTIGASLAVAGAALQVLLRNPLAEPSVLGVSGGASVAVIGLILFAPVTLGPWSMAFSAMLGALLLMLLLVGLSVYFALSTSRLLLIGVALGILTGAVITWAFYFSSDLNLRQMIYWLMGSLAGMSWDKLMLVFLLLPALICLSILGPKLDLLMLGEQQAALLGLNHLRLRWQLILLVSVLVAASVAMAGVIGFIGLVIPHLLRLWLGSENRYLLPLCAVVGGCFLVLADTLARTLLSAGELPVGAVTTAIGAPIFIWMLLKNYA</sequence>
<dbReference type="CDD" id="cd06550">
    <property type="entry name" value="TM_ABC_iron-siderophores_like"/>
    <property type="match status" value="1"/>
</dbReference>
<keyword evidence="6 8" id="KW-1133">Transmembrane helix</keyword>
<evidence type="ECO:0000256" key="6">
    <source>
        <dbReference type="ARBA" id="ARBA00022989"/>
    </source>
</evidence>
<feature type="transmembrane region" description="Helical" evidence="8">
    <location>
        <begin position="308"/>
        <end position="325"/>
    </location>
</feature>
<evidence type="ECO:0000313" key="9">
    <source>
        <dbReference type="EMBL" id="CAH0533451.1"/>
    </source>
</evidence>
<keyword evidence="7 8" id="KW-0472">Membrane</keyword>
<name>A0ABN8DQK0_9VIBR</name>
<organism evidence="9 10">
    <name type="scientific">Vibrio stylophorae</name>
    <dbReference type="NCBI Taxonomy" id="659351"/>
    <lineage>
        <taxon>Bacteria</taxon>
        <taxon>Pseudomonadati</taxon>
        <taxon>Pseudomonadota</taxon>
        <taxon>Gammaproteobacteria</taxon>
        <taxon>Vibrionales</taxon>
        <taxon>Vibrionaceae</taxon>
        <taxon>Vibrio</taxon>
    </lineage>
</organism>
<gene>
    <name evidence="9" type="primary">btuC</name>
    <name evidence="9" type="ORF">VST7929_01319</name>
</gene>
<dbReference type="EMBL" id="CAKLDI010000001">
    <property type="protein sequence ID" value="CAH0533451.1"/>
    <property type="molecule type" value="Genomic_DNA"/>
</dbReference>
<dbReference type="PANTHER" id="PTHR30472">
    <property type="entry name" value="FERRIC ENTEROBACTIN TRANSPORT SYSTEM PERMEASE PROTEIN"/>
    <property type="match status" value="1"/>
</dbReference>